<organism evidence="3 4">
    <name type="scientific">Reichenbachiella ulvae</name>
    <dbReference type="NCBI Taxonomy" id="2980104"/>
    <lineage>
        <taxon>Bacteria</taxon>
        <taxon>Pseudomonadati</taxon>
        <taxon>Bacteroidota</taxon>
        <taxon>Cytophagia</taxon>
        <taxon>Cytophagales</taxon>
        <taxon>Reichenbachiellaceae</taxon>
        <taxon>Reichenbachiella</taxon>
    </lineage>
</organism>
<evidence type="ECO:0000256" key="1">
    <source>
        <dbReference type="SAM" id="Coils"/>
    </source>
</evidence>
<dbReference type="EMBL" id="JAOYOD010000011">
    <property type="protein sequence ID" value="MCV9389538.1"/>
    <property type="molecule type" value="Genomic_DNA"/>
</dbReference>
<reference evidence="3 4" key="1">
    <citation type="submission" date="2022-10" db="EMBL/GenBank/DDBJ databases">
        <title>Comparative genomics and taxonomic characterization of three novel marine species of genus Reichenbachiella exhibiting antioxidant and polysaccharide degradation activities.</title>
        <authorList>
            <person name="Muhammad N."/>
            <person name="Lee Y.-J."/>
            <person name="Ko J."/>
            <person name="Kim S.-G."/>
        </authorList>
    </citation>
    <scope>NUCLEOTIDE SEQUENCE [LARGE SCALE GENOMIC DNA]</scope>
    <source>
        <strain evidence="3 4">ABR2-5</strain>
    </source>
</reference>
<evidence type="ECO:0000313" key="4">
    <source>
        <dbReference type="Proteomes" id="UP001300692"/>
    </source>
</evidence>
<proteinExistence type="predicted"/>
<keyword evidence="2" id="KW-0472">Membrane</keyword>
<keyword evidence="2" id="KW-0812">Transmembrane</keyword>
<accession>A0ABT3D0Q1</accession>
<evidence type="ECO:0000256" key="2">
    <source>
        <dbReference type="SAM" id="Phobius"/>
    </source>
</evidence>
<dbReference type="Proteomes" id="UP001300692">
    <property type="component" value="Unassembled WGS sequence"/>
</dbReference>
<evidence type="ECO:0000313" key="3">
    <source>
        <dbReference type="EMBL" id="MCV9389538.1"/>
    </source>
</evidence>
<feature type="coiled-coil region" evidence="1">
    <location>
        <begin position="32"/>
        <end position="63"/>
    </location>
</feature>
<keyword evidence="1" id="KW-0175">Coiled coil</keyword>
<sequence>MPNSAAWRWIEIDYLINSVIIAICVVYVKRDLESERQSYLSYNDQIDQLNEELFQKRKKLLEQRQ</sequence>
<gene>
    <name evidence="3" type="ORF">N7U62_23000</name>
</gene>
<feature type="transmembrane region" description="Helical" evidence="2">
    <location>
        <begin position="6"/>
        <end position="28"/>
    </location>
</feature>
<name>A0ABT3D0Q1_9BACT</name>
<keyword evidence="2" id="KW-1133">Transmembrane helix</keyword>
<keyword evidence="4" id="KW-1185">Reference proteome</keyword>
<comment type="caution">
    <text evidence="3">The sequence shown here is derived from an EMBL/GenBank/DDBJ whole genome shotgun (WGS) entry which is preliminary data.</text>
</comment>
<protein>
    <submittedName>
        <fullName evidence="3">Uncharacterized protein</fullName>
    </submittedName>
</protein>
<dbReference type="RefSeq" id="WP_264140519.1">
    <property type="nucleotide sequence ID" value="NZ_JAOYOD010000011.1"/>
</dbReference>